<proteinExistence type="predicted"/>
<dbReference type="EMBL" id="JARK01001403">
    <property type="protein sequence ID" value="EYC08072.1"/>
    <property type="molecule type" value="Genomic_DNA"/>
</dbReference>
<name>A0A016TZT4_9BILA</name>
<dbReference type="AlphaFoldDB" id="A0A016TZT4"/>
<reference evidence="2" key="1">
    <citation type="journal article" date="2015" name="Nat. Genet.">
        <title>The genome and transcriptome of the zoonotic hookworm Ancylostoma ceylanicum identify infection-specific gene families.</title>
        <authorList>
            <person name="Schwarz E.M."/>
            <person name="Hu Y."/>
            <person name="Antoshechkin I."/>
            <person name="Miller M.M."/>
            <person name="Sternberg P.W."/>
            <person name="Aroian R.V."/>
        </authorList>
    </citation>
    <scope>NUCLEOTIDE SEQUENCE</scope>
    <source>
        <strain evidence="2">HY135</strain>
    </source>
</reference>
<protein>
    <submittedName>
        <fullName evidence="1">Uncharacterized protein</fullName>
    </submittedName>
</protein>
<dbReference type="Proteomes" id="UP000024635">
    <property type="component" value="Unassembled WGS sequence"/>
</dbReference>
<sequence>MEWRRSIAARRCVYELSVRWRDVCSEMEPLRKIVASGDRMFNDKYDIVDSSYSLIHRGRFGNTGKE</sequence>
<keyword evidence="2" id="KW-1185">Reference proteome</keyword>
<comment type="caution">
    <text evidence="1">The sequence shown here is derived from an EMBL/GenBank/DDBJ whole genome shotgun (WGS) entry which is preliminary data.</text>
</comment>
<evidence type="ECO:0000313" key="1">
    <source>
        <dbReference type="EMBL" id="EYC08072.1"/>
    </source>
</evidence>
<gene>
    <name evidence="1" type="primary">Acey_s0067.g103</name>
    <name evidence="1" type="ORF">Y032_0067g103</name>
</gene>
<organism evidence="1 2">
    <name type="scientific">Ancylostoma ceylanicum</name>
    <dbReference type="NCBI Taxonomy" id="53326"/>
    <lineage>
        <taxon>Eukaryota</taxon>
        <taxon>Metazoa</taxon>
        <taxon>Ecdysozoa</taxon>
        <taxon>Nematoda</taxon>
        <taxon>Chromadorea</taxon>
        <taxon>Rhabditida</taxon>
        <taxon>Rhabditina</taxon>
        <taxon>Rhabditomorpha</taxon>
        <taxon>Strongyloidea</taxon>
        <taxon>Ancylostomatidae</taxon>
        <taxon>Ancylostomatinae</taxon>
        <taxon>Ancylostoma</taxon>
    </lineage>
</organism>
<accession>A0A016TZT4</accession>
<evidence type="ECO:0000313" key="2">
    <source>
        <dbReference type="Proteomes" id="UP000024635"/>
    </source>
</evidence>